<proteinExistence type="predicted"/>
<accession>A0A2V0RAY8</accession>
<reference evidence="2" key="1">
    <citation type="submission" date="2017-04" db="EMBL/GenBank/DDBJ databases">
        <title>Unveiling RNA virosphere associated with marine microorganisms.</title>
        <authorList>
            <person name="Urayama S."/>
            <person name="Takaki Y."/>
            <person name="Nishi S."/>
            <person name="Yoshida Y."/>
            <person name="Deguchi S."/>
            <person name="Takai K."/>
            <person name="Nunoura T."/>
        </authorList>
    </citation>
    <scope>NUCLEOTIDE SEQUENCE</scope>
</reference>
<evidence type="ECO:0000313" key="2">
    <source>
        <dbReference type="EMBL" id="GBH22516.1"/>
    </source>
</evidence>
<dbReference type="GO" id="GO:0006351">
    <property type="term" value="P:DNA-templated transcription"/>
    <property type="evidence" value="ECO:0007669"/>
    <property type="project" value="InterPro"/>
</dbReference>
<sequence>MYMEPTTARSSLFQEFFSKHEGGGVLWGEIPDSSWVKEFRPPSVSDLERHLERFGGERNVRYDVIKRNLPLALSRMNGAEGTTRQILLTDWLNLHNLFRVKVPSGTSAGLRWKKMGFKTKSSALPNALEEAGRDLGALREGRLYETPPCFMAARGKLVDTFKDRSKKEGRLVVVPDLKRHLMGSLASVPYSLLVKNFNKDKGGVMIGMSNFHGWYDYLRECIVGERKPKFFICADFSGYDQTVPREIIYHSLKRIARRFTPDPGHDAYWKSEFKHLVDTLIAAPDGNLYVKERGVASGDPWTSQVGSDANWLMHEILFGELKLDAAAWTFGDDVVVAVYDTPYTREETLQLYTDKFLEFFGLEVKASDTYMTNFLELSSDHPTPGMSVKFLSNYFIRTEYGVMPAPDFVSTVENMLYPEHNPETQDPCPTQDDVVLWELARCTSCYLVGYWNRDVRTMMEMYANWLRTKIPDSTRFEPTYWANAMKAWDVPAYIISSRWLGSMPPFVEVLSLYKQSTGEGRFHAAAYETRLLQLSRDMPPRVRDG</sequence>
<dbReference type="GO" id="GO:0039694">
    <property type="term" value="P:viral RNA genome replication"/>
    <property type="evidence" value="ECO:0007669"/>
    <property type="project" value="InterPro"/>
</dbReference>
<dbReference type="InterPro" id="IPR043502">
    <property type="entry name" value="DNA/RNA_pol_sf"/>
</dbReference>
<comment type="caution">
    <text evidence="2">The sequence shown here is derived from an EMBL/GenBank/DDBJ whole genome shotgun (WGS) entry which is preliminary data.</text>
</comment>
<protein>
    <submittedName>
        <fullName evidence="2">RdRp</fullName>
    </submittedName>
</protein>
<dbReference type="EMBL" id="BDQC01000132">
    <property type="protein sequence ID" value="GBH22516.1"/>
    <property type="molecule type" value="Genomic_RNA"/>
</dbReference>
<feature type="domain" description="RdRp catalytic" evidence="1">
    <location>
        <begin position="229"/>
        <end position="346"/>
    </location>
</feature>
<dbReference type="SUPFAM" id="SSF56672">
    <property type="entry name" value="DNA/RNA polymerases"/>
    <property type="match status" value="1"/>
</dbReference>
<organism evidence="2">
    <name type="scientific">viral metagenome</name>
    <dbReference type="NCBI Taxonomy" id="1070528"/>
    <lineage>
        <taxon>unclassified sequences</taxon>
        <taxon>metagenomes</taxon>
        <taxon>organismal metagenomes</taxon>
    </lineage>
</organism>
<dbReference type="InterPro" id="IPR001205">
    <property type="entry name" value="RNA-dir_pol_C"/>
</dbReference>
<dbReference type="GO" id="GO:0003968">
    <property type="term" value="F:RNA-directed RNA polymerase activity"/>
    <property type="evidence" value="ECO:0007669"/>
    <property type="project" value="InterPro"/>
</dbReference>
<dbReference type="AlphaFoldDB" id="A0A2V0RAY8"/>
<dbReference type="InterPro" id="IPR007094">
    <property type="entry name" value="RNA-dir_pol_PSvirus"/>
</dbReference>
<dbReference type="GO" id="GO:0003723">
    <property type="term" value="F:RNA binding"/>
    <property type="evidence" value="ECO:0007669"/>
    <property type="project" value="InterPro"/>
</dbReference>
<dbReference type="Pfam" id="PF00680">
    <property type="entry name" value="RdRP_1"/>
    <property type="match status" value="1"/>
</dbReference>
<name>A0A2V0RAY8_9ZZZZ</name>
<dbReference type="PROSITE" id="PS50507">
    <property type="entry name" value="RDRP_SSRNA_POS"/>
    <property type="match status" value="1"/>
</dbReference>
<evidence type="ECO:0000259" key="1">
    <source>
        <dbReference type="PROSITE" id="PS50507"/>
    </source>
</evidence>